<protein>
    <submittedName>
        <fullName evidence="3">DUF4435 domain-containing protein</fullName>
    </submittedName>
</protein>
<dbReference type="CDD" id="cd00267">
    <property type="entry name" value="ABC_ATPase"/>
    <property type="match status" value="1"/>
</dbReference>
<dbReference type="RefSeq" id="WP_058155569.1">
    <property type="nucleotide sequence ID" value="NZ_CP162515.1"/>
</dbReference>
<feature type="domain" description="DUF4435" evidence="2">
    <location>
        <begin position="293"/>
        <end position="518"/>
    </location>
</feature>
<dbReference type="AlphaFoldDB" id="A0AB39AW36"/>
<evidence type="ECO:0000313" key="3">
    <source>
        <dbReference type="EMBL" id="XDH89430.1"/>
    </source>
</evidence>
<dbReference type="PANTHER" id="PTHR43581">
    <property type="entry name" value="ATP/GTP PHOSPHATASE"/>
    <property type="match status" value="1"/>
</dbReference>
<dbReference type="SUPFAM" id="SSF52540">
    <property type="entry name" value="P-loop containing nucleoside triphosphate hydrolases"/>
    <property type="match status" value="1"/>
</dbReference>
<dbReference type="InterPro" id="IPR051396">
    <property type="entry name" value="Bact_Antivir_Def_Nuclease"/>
</dbReference>
<evidence type="ECO:0000259" key="1">
    <source>
        <dbReference type="Pfam" id="PF13304"/>
    </source>
</evidence>
<dbReference type="PANTHER" id="PTHR43581:SF4">
    <property type="entry name" value="ATP_GTP PHOSPHATASE"/>
    <property type="match status" value="1"/>
</dbReference>
<dbReference type="GO" id="GO:0016887">
    <property type="term" value="F:ATP hydrolysis activity"/>
    <property type="evidence" value="ECO:0007669"/>
    <property type="project" value="InterPro"/>
</dbReference>
<dbReference type="EMBL" id="CP162515">
    <property type="protein sequence ID" value="XDH89430.1"/>
    <property type="molecule type" value="Genomic_DNA"/>
</dbReference>
<sequence length="532" mass="60424">MLPKLFLPEQSGNGAKVEVNHNGSVVIVGANGAGKSRLGAWVEKNAEQNTIVHRISAQRALDIPEYARVKSLEQSLNDLLWGNENSQYASMQYKMSHKYQNRPETFMQNDYGKVLSTLFAKSAERDRNHTEETMRLQSYVPVPESPIEVLINLWDEILPHRSISLRDGKVTVTDTLHSTEYHGKEMSDGERVALYLMGQILVAPEGAILVIDEPEIHLHTSIMQSLWNKLEEAKPHCLFLYITHDLGFASTRVSSTNIWIKEYDGKLAWQWDFVPDVDDFPESLLLELMGNRRTIVFVEGEKGGKDHSIYQSIYRGYNIVPRNGCQKVIDSVKSMRLNSSFHHINVFGIIDRDYRTDTEIKGLQALGIHTIDVAEIENILLNESTLRLVAENQHLDPDKTVDSARDIAVTMLTKDLERQISLRTCRSVETQLSRIDNKAKGLEAIKSTVRDTISTIDIDSLFAQNQTLYNDLITCNNLDEILKYFNNKGLLSNVCSAFELGKNGYEKLVLRMLNSENREQLLTGLNKYVPEI</sequence>
<dbReference type="GO" id="GO:0005524">
    <property type="term" value="F:ATP binding"/>
    <property type="evidence" value="ECO:0007669"/>
    <property type="project" value="InterPro"/>
</dbReference>
<dbReference type="Gene3D" id="3.40.50.300">
    <property type="entry name" value="P-loop containing nucleotide triphosphate hydrolases"/>
    <property type="match status" value="1"/>
</dbReference>
<feature type="domain" description="ATPase AAA-type core" evidence="1">
    <location>
        <begin position="185"/>
        <end position="247"/>
    </location>
</feature>
<dbReference type="Pfam" id="PF14491">
    <property type="entry name" value="DUF4435"/>
    <property type="match status" value="1"/>
</dbReference>
<proteinExistence type="predicted"/>
<reference evidence="3" key="1">
    <citation type="submission" date="2024-07" db="EMBL/GenBank/DDBJ databases">
        <authorList>
            <person name="Jiang Y."/>
            <person name="Qin Q."/>
        </authorList>
    </citation>
    <scope>NUCLEOTIDE SEQUENCE</scope>
    <source>
        <strain evidence="3">SD03</strain>
    </source>
</reference>
<gene>
    <name evidence="3" type="ORF">ABZP26_19340</name>
</gene>
<organism evidence="3">
    <name type="scientific">Pseudoalteromonas sp. SD03</name>
    <dbReference type="NCBI Taxonomy" id="3231719"/>
    <lineage>
        <taxon>Bacteria</taxon>
        <taxon>Pseudomonadati</taxon>
        <taxon>Pseudomonadota</taxon>
        <taxon>Gammaproteobacteria</taxon>
        <taxon>Alteromonadales</taxon>
        <taxon>Pseudoalteromonadaceae</taxon>
        <taxon>Pseudoalteromonas</taxon>
    </lineage>
</organism>
<dbReference type="Pfam" id="PF13304">
    <property type="entry name" value="AAA_21"/>
    <property type="match status" value="1"/>
</dbReference>
<accession>A0AB39AW36</accession>
<evidence type="ECO:0000259" key="2">
    <source>
        <dbReference type="Pfam" id="PF14491"/>
    </source>
</evidence>
<dbReference type="InterPro" id="IPR003959">
    <property type="entry name" value="ATPase_AAA_core"/>
</dbReference>
<dbReference type="InterPro" id="IPR029492">
    <property type="entry name" value="DUF4435"/>
</dbReference>
<dbReference type="InterPro" id="IPR027417">
    <property type="entry name" value="P-loop_NTPase"/>
</dbReference>
<name>A0AB39AW36_9GAMM</name>